<dbReference type="EMBL" id="JACVVX010000001">
    <property type="protein sequence ID" value="MBD0413246.1"/>
    <property type="molecule type" value="Genomic_DNA"/>
</dbReference>
<accession>A0A8J6TWA9</accession>
<comment type="caution">
    <text evidence="1">The sequence shown here is derived from an EMBL/GenBank/DDBJ whole genome shotgun (WGS) entry which is preliminary data.</text>
</comment>
<sequence length="356" mass="39455">MPGAIVEQFLDATQNHDLLPEVLRRTAERYGSDHAFAIFVSPEKTSAFSSRDSSTVFADFMERLQFRNPHIQQSIALARSPEAEVQTGWSPFTREEIAQNPFEPAFAASHHGAHYAGALIPCSESSYVAISLERGASKGIYASSEMDDVNRFIETLGASMKYALKAQARLTAGLVDSMSHEGTAKAWLGGNGHLVHPSQQFQALIGRFVELHDGRIRAAGDADERLQWLLKRTARGERTDVTVRLESMDGQTALAHAVPMHTISRSFSVDADLLLTIVLEQPRKRISSTLLRQRFNFTEAEARLALRLAEGQSLREAAKGERISFETARTRLKVIFHKSATTRQIELILLLKSLAG</sequence>
<name>A0A8J6TWA9_9HYPH</name>
<evidence type="ECO:0000313" key="1">
    <source>
        <dbReference type="EMBL" id="MBD0413246.1"/>
    </source>
</evidence>
<dbReference type="InterPro" id="IPR016032">
    <property type="entry name" value="Sig_transdc_resp-reg_C-effctor"/>
</dbReference>
<gene>
    <name evidence="1" type="ORF">ICI42_01070</name>
</gene>
<dbReference type="AlphaFoldDB" id="A0A8J6TWA9"/>
<dbReference type="GO" id="GO:0003677">
    <property type="term" value="F:DNA binding"/>
    <property type="evidence" value="ECO:0007669"/>
    <property type="project" value="InterPro"/>
</dbReference>
<dbReference type="Proteomes" id="UP000643405">
    <property type="component" value="Unassembled WGS sequence"/>
</dbReference>
<protein>
    <recommendedName>
        <fullName evidence="3">HTH luxR-type domain-containing protein</fullName>
    </recommendedName>
</protein>
<dbReference type="RefSeq" id="WP_188162694.1">
    <property type="nucleotide sequence ID" value="NZ_JACVVX010000001.1"/>
</dbReference>
<dbReference type="SUPFAM" id="SSF46894">
    <property type="entry name" value="C-terminal effector domain of the bipartite response regulators"/>
    <property type="match status" value="1"/>
</dbReference>
<proteinExistence type="predicted"/>
<organism evidence="1 2">
    <name type="scientific">Oryzicola mucosus</name>
    <dbReference type="NCBI Taxonomy" id="2767425"/>
    <lineage>
        <taxon>Bacteria</taxon>
        <taxon>Pseudomonadati</taxon>
        <taxon>Pseudomonadota</taxon>
        <taxon>Alphaproteobacteria</taxon>
        <taxon>Hyphomicrobiales</taxon>
        <taxon>Phyllobacteriaceae</taxon>
        <taxon>Oryzicola</taxon>
    </lineage>
</organism>
<evidence type="ECO:0008006" key="3">
    <source>
        <dbReference type="Google" id="ProtNLM"/>
    </source>
</evidence>
<keyword evidence="2" id="KW-1185">Reference proteome</keyword>
<evidence type="ECO:0000313" key="2">
    <source>
        <dbReference type="Proteomes" id="UP000643405"/>
    </source>
</evidence>
<reference evidence="1" key="1">
    <citation type="submission" date="2020-09" db="EMBL/GenBank/DDBJ databases">
        <title>Genome seq and assembly of Tianweitania sp.</title>
        <authorList>
            <person name="Chhetri G."/>
        </authorList>
    </citation>
    <scope>NUCLEOTIDE SEQUENCE</scope>
    <source>
        <strain evidence="1">Rool2</strain>
    </source>
</reference>
<dbReference type="GO" id="GO:0006355">
    <property type="term" value="P:regulation of DNA-templated transcription"/>
    <property type="evidence" value="ECO:0007669"/>
    <property type="project" value="InterPro"/>
</dbReference>